<dbReference type="CDD" id="cd00067">
    <property type="entry name" value="GAL4"/>
    <property type="match status" value="1"/>
</dbReference>
<dbReference type="InterPro" id="IPR021858">
    <property type="entry name" value="Fun_TF"/>
</dbReference>
<name>A0ABR3YUJ3_9PEZI</name>
<dbReference type="EMBL" id="JAWDJO010000153">
    <property type="protein sequence ID" value="KAL1891463.1"/>
    <property type="molecule type" value="Genomic_DNA"/>
</dbReference>
<evidence type="ECO:0000313" key="4">
    <source>
        <dbReference type="EMBL" id="KAL1891463.1"/>
    </source>
</evidence>
<dbReference type="PROSITE" id="PS50048">
    <property type="entry name" value="ZN2_CY6_FUNGAL_2"/>
    <property type="match status" value="1"/>
</dbReference>
<gene>
    <name evidence="4" type="ORF">Cpir12675_004940</name>
</gene>
<feature type="domain" description="Zn(2)-C6 fungal-type" evidence="3">
    <location>
        <begin position="43"/>
        <end position="73"/>
    </location>
</feature>
<dbReference type="SUPFAM" id="SSF57701">
    <property type="entry name" value="Zn2/Cys6 DNA-binding domain"/>
    <property type="match status" value="1"/>
</dbReference>
<dbReference type="InterPro" id="IPR053157">
    <property type="entry name" value="Sterol_Uptake_Regulator"/>
</dbReference>
<keyword evidence="1" id="KW-0539">Nucleus</keyword>
<evidence type="ECO:0000256" key="2">
    <source>
        <dbReference type="SAM" id="MobiDB-lite"/>
    </source>
</evidence>
<feature type="compositionally biased region" description="Polar residues" evidence="2">
    <location>
        <begin position="1"/>
        <end position="26"/>
    </location>
</feature>
<dbReference type="Pfam" id="PF11951">
    <property type="entry name" value="Fungal_trans_2"/>
    <property type="match status" value="1"/>
</dbReference>
<accession>A0ABR3YUJ3</accession>
<organism evidence="4 5">
    <name type="scientific">Ceratocystis pirilliformis</name>
    <dbReference type="NCBI Taxonomy" id="259994"/>
    <lineage>
        <taxon>Eukaryota</taxon>
        <taxon>Fungi</taxon>
        <taxon>Dikarya</taxon>
        <taxon>Ascomycota</taxon>
        <taxon>Pezizomycotina</taxon>
        <taxon>Sordariomycetes</taxon>
        <taxon>Hypocreomycetidae</taxon>
        <taxon>Microascales</taxon>
        <taxon>Ceratocystidaceae</taxon>
        <taxon>Ceratocystis</taxon>
    </lineage>
</organism>
<dbReference type="Gene3D" id="4.10.240.10">
    <property type="entry name" value="Zn(2)-C6 fungal-type DNA-binding domain"/>
    <property type="match status" value="1"/>
</dbReference>
<keyword evidence="5" id="KW-1185">Reference proteome</keyword>
<comment type="caution">
    <text evidence="4">The sequence shown here is derived from an EMBL/GenBank/DDBJ whole genome shotgun (WGS) entry which is preliminary data.</text>
</comment>
<reference evidence="4 5" key="1">
    <citation type="journal article" date="2024" name="IMA Fungus">
        <title>IMA Genome - F19 : A genome assembly and annotation guide to empower mycologists, including annotated draft genome sequences of Ceratocystis pirilliformis, Diaporthe australafricana, Fusarium ophioides, Paecilomyces lecythidis, and Sporothrix stenoceras.</title>
        <authorList>
            <person name="Aylward J."/>
            <person name="Wilson A.M."/>
            <person name="Visagie C.M."/>
            <person name="Spraker J."/>
            <person name="Barnes I."/>
            <person name="Buitendag C."/>
            <person name="Ceriani C."/>
            <person name="Del Mar Angel L."/>
            <person name="du Plessis D."/>
            <person name="Fuchs T."/>
            <person name="Gasser K."/>
            <person name="Kramer D."/>
            <person name="Li W."/>
            <person name="Munsamy K."/>
            <person name="Piso A."/>
            <person name="Price J.L."/>
            <person name="Sonnekus B."/>
            <person name="Thomas C."/>
            <person name="van der Nest A."/>
            <person name="van Dijk A."/>
            <person name="van Heerden A."/>
            <person name="van Vuuren N."/>
            <person name="Yilmaz N."/>
            <person name="Duong T.A."/>
            <person name="van der Merwe N.A."/>
            <person name="Wingfield M.J."/>
            <person name="Wingfield B.D."/>
        </authorList>
    </citation>
    <scope>NUCLEOTIDE SEQUENCE [LARGE SCALE GENOMIC DNA]</scope>
    <source>
        <strain evidence="4 5">CMW 12675</strain>
    </source>
</reference>
<dbReference type="InterPro" id="IPR036864">
    <property type="entry name" value="Zn2-C6_fun-type_DNA-bd_sf"/>
</dbReference>
<dbReference type="PANTHER" id="PTHR47784">
    <property type="entry name" value="STEROL UPTAKE CONTROL PROTEIN 2"/>
    <property type="match status" value="1"/>
</dbReference>
<protein>
    <recommendedName>
        <fullName evidence="3">Zn(2)-C6 fungal-type domain-containing protein</fullName>
    </recommendedName>
</protein>
<dbReference type="PANTHER" id="PTHR47784:SF4">
    <property type="entry name" value="ZN(II)2CYS6 TRANSCRIPTION FACTOR (EUROFUNG)"/>
    <property type="match status" value="1"/>
</dbReference>
<proteinExistence type="predicted"/>
<evidence type="ECO:0000313" key="5">
    <source>
        <dbReference type="Proteomes" id="UP001583280"/>
    </source>
</evidence>
<sequence length="433" mass="48603">MSTINHHISSISKPSFMAPSNTSKVTGTERAKPRRSHRKSRNGCRVCKSRHMKCDETRPICINCSVSGRTCEYQPSLVSSPKPSLPDTPEASSPAPICCTLRPSPAAISEVSPSHEHGPPVYKAAQPSALDSASLFTLEHFSLYNHVKTVLNGAAMPHESPLHTVSAILEYALQAQYLMNQLLAISALHLAHLHPERTDYQQHATDLQTRALSSFNEAKHDVSEATCIPMFLFSSLLGLHVLHDTLRYRPDNFSAFLEQYMSYMSLHRGVSIITGKSWAIIKSSDLKTMIQKVEDTFNNAPDHAHETDVLYTMVNESHMNDASIDAYHHAIKCVRNCINFHHALTKQGLKAIDGPMTFCITVNKSYVKFLQQRQPEALVILAFYATMLHCSRDFWIFTDGGQYIIQSITSHLGSHWERWLRWPNAVLRGESKI</sequence>
<dbReference type="SMART" id="SM00066">
    <property type="entry name" value="GAL4"/>
    <property type="match status" value="1"/>
</dbReference>
<evidence type="ECO:0000256" key="1">
    <source>
        <dbReference type="ARBA" id="ARBA00023242"/>
    </source>
</evidence>
<dbReference type="Proteomes" id="UP001583280">
    <property type="component" value="Unassembled WGS sequence"/>
</dbReference>
<dbReference type="Pfam" id="PF00172">
    <property type="entry name" value="Zn_clus"/>
    <property type="match status" value="1"/>
</dbReference>
<feature type="region of interest" description="Disordered" evidence="2">
    <location>
        <begin position="1"/>
        <end position="42"/>
    </location>
</feature>
<dbReference type="InterPro" id="IPR001138">
    <property type="entry name" value="Zn2Cys6_DnaBD"/>
</dbReference>
<dbReference type="PROSITE" id="PS00463">
    <property type="entry name" value="ZN2_CY6_FUNGAL_1"/>
    <property type="match status" value="1"/>
</dbReference>
<feature type="compositionally biased region" description="Basic residues" evidence="2">
    <location>
        <begin position="32"/>
        <end position="42"/>
    </location>
</feature>
<evidence type="ECO:0000259" key="3">
    <source>
        <dbReference type="PROSITE" id="PS50048"/>
    </source>
</evidence>